<feature type="transmembrane region" description="Helical" evidence="5">
    <location>
        <begin position="42"/>
        <end position="66"/>
    </location>
</feature>
<dbReference type="InterPro" id="IPR051788">
    <property type="entry name" value="MFS_Transporter"/>
</dbReference>
<evidence type="ECO:0000256" key="5">
    <source>
        <dbReference type="SAM" id="Phobius"/>
    </source>
</evidence>
<reference evidence="6 7" key="1">
    <citation type="submission" date="2023-09" db="EMBL/GenBank/DDBJ databases">
        <title>Micromonospora halotolerans DSM 45598 genome sequence.</title>
        <authorList>
            <person name="Mo P."/>
        </authorList>
    </citation>
    <scope>NUCLEOTIDE SEQUENCE [LARGE SCALE GENOMIC DNA]</scope>
    <source>
        <strain evidence="6 7">DSM 45598</strain>
    </source>
</reference>
<evidence type="ECO:0000256" key="1">
    <source>
        <dbReference type="ARBA" id="ARBA00004141"/>
    </source>
</evidence>
<feature type="transmembrane region" description="Helical" evidence="5">
    <location>
        <begin position="278"/>
        <end position="297"/>
    </location>
</feature>
<dbReference type="EMBL" id="CP134876">
    <property type="protein sequence ID" value="WNM37880.1"/>
    <property type="molecule type" value="Genomic_DNA"/>
</dbReference>
<feature type="transmembrane region" description="Helical" evidence="5">
    <location>
        <begin position="303"/>
        <end position="325"/>
    </location>
</feature>
<evidence type="ECO:0000313" key="6">
    <source>
        <dbReference type="EMBL" id="WNM37880.1"/>
    </source>
</evidence>
<dbReference type="PANTHER" id="PTHR23514">
    <property type="entry name" value="BYPASS OF STOP CODON PROTEIN 6"/>
    <property type="match status" value="1"/>
</dbReference>
<keyword evidence="2 5" id="KW-0812">Transmembrane</keyword>
<dbReference type="Gene3D" id="1.20.1250.20">
    <property type="entry name" value="MFS general substrate transporter like domains"/>
    <property type="match status" value="1"/>
</dbReference>
<feature type="transmembrane region" description="Helical" evidence="5">
    <location>
        <begin position="247"/>
        <end position="266"/>
    </location>
</feature>
<feature type="transmembrane region" description="Helical" evidence="5">
    <location>
        <begin position="99"/>
        <end position="120"/>
    </location>
</feature>
<dbReference type="InterPro" id="IPR011701">
    <property type="entry name" value="MFS"/>
</dbReference>
<evidence type="ECO:0000256" key="3">
    <source>
        <dbReference type="ARBA" id="ARBA00022989"/>
    </source>
</evidence>
<dbReference type="InterPro" id="IPR036259">
    <property type="entry name" value="MFS_trans_sf"/>
</dbReference>
<dbReference type="PANTHER" id="PTHR23514:SF13">
    <property type="entry name" value="INNER MEMBRANE PROTEIN YBJJ"/>
    <property type="match status" value="1"/>
</dbReference>
<proteinExistence type="predicted"/>
<feature type="transmembrane region" description="Helical" evidence="5">
    <location>
        <begin position="368"/>
        <end position="389"/>
    </location>
</feature>
<dbReference type="SUPFAM" id="SSF103473">
    <property type="entry name" value="MFS general substrate transporter"/>
    <property type="match status" value="1"/>
</dbReference>
<dbReference type="Proteomes" id="UP001303001">
    <property type="component" value="Chromosome"/>
</dbReference>
<sequence length="417" mass="40847">MTRTPVASPRRLTVSAYVAFAAFGSFWGVWGASVPRIQQQAGIGAGQLGFALLFVGAGALPAMLLAGRALDRWGLRVAAVLIGALGGVGAGLALTAVNLTSLCAGLALVGATSGAADVSMNAVAGRAEKIAGRPVITRAHGVFSSLVVLASLATGLASGASLPLGLPFLAVAALALAAGAALFTTLPAGAVAEARDSVGAADPAPSGRWRVLPFLLIGVLGALAFASENAHQSWSAVFVHDELQAGVGLSAVAPALFAGTVAITRFAAGGLKAAHAPAVLLVGASAAAAGTALVAAAPTLVVAGLGLASAAAGTAVLFPTLIGLVSRHVDESHRGRATAVVTTVSYLGFLVGPGYVGLWAEAVGLRGAMAAVAGLAAGLFLLTPAVLRLSGMGRPARPRVVKDAEQAAARQPSARGA</sequence>
<feature type="transmembrane region" description="Helical" evidence="5">
    <location>
        <begin position="141"/>
        <end position="162"/>
    </location>
</feature>
<dbReference type="Pfam" id="PF07690">
    <property type="entry name" value="MFS_1"/>
    <property type="match status" value="1"/>
</dbReference>
<feature type="transmembrane region" description="Helical" evidence="5">
    <location>
        <begin position="12"/>
        <end position="30"/>
    </location>
</feature>
<evidence type="ECO:0000256" key="2">
    <source>
        <dbReference type="ARBA" id="ARBA00022692"/>
    </source>
</evidence>
<comment type="subcellular location">
    <subcellularLocation>
        <location evidence="1">Membrane</location>
        <topology evidence="1">Multi-pass membrane protein</topology>
    </subcellularLocation>
</comment>
<keyword evidence="7" id="KW-1185">Reference proteome</keyword>
<organism evidence="6 7">
    <name type="scientific">Micromonospora halotolerans</name>
    <dbReference type="NCBI Taxonomy" id="709879"/>
    <lineage>
        <taxon>Bacteria</taxon>
        <taxon>Bacillati</taxon>
        <taxon>Actinomycetota</taxon>
        <taxon>Actinomycetes</taxon>
        <taxon>Micromonosporales</taxon>
        <taxon>Micromonosporaceae</taxon>
        <taxon>Micromonospora</taxon>
    </lineage>
</organism>
<keyword evidence="3 5" id="KW-1133">Transmembrane helix</keyword>
<evidence type="ECO:0000313" key="7">
    <source>
        <dbReference type="Proteomes" id="UP001303001"/>
    </source>
</evidence>
<protein>
    <submittedName>
        <fullName evidence="6">MFS transporter</fullName>
    </submittedName>
</protein>
<feature type="transmembrane region" description="Helical" evidence="5">
    <location>
        <begin position="337"/>
        <end position="356"/>
    </location>
</feature>
<feature type="transmembrane region" description="Helical" evidence="5">
    <location>
        <begin position="73"/>
        <end position="93"/>
    </location>
</feature>
<feature type="transmembrane region" description="Helical" evidence="5">
    <location>
        <begin position="209"/>
        <end position="227"/>
    </location>
</feature>
<evidence type="ECO:0000256" key="4">
    <source>
        <dbReference type="ARBA" id="ARBA00023136"/>
    </source>
</evidence>
<name>A0ABY9ZRR2_9ACTN</name>
<keyword evidence="4 5" id="KW-0472">Membrane</keyword>
<gene>
    <name evidence="6" type="ORF">RMN56_22370</name>
</gene>
<accession>A0ABY9ZRR2</accession>
<feature type="transmembrane region" description="Helical" evidence="5">
    <location>
        <begin position="168"/>
        <end position="188"/>
    </location>
</feature>
<dbReference type="RefSeq" id="WP_313719482.1">
    <property type="nucleotide sequence ID" value="NZ_CP134876.1"/>
</dbReference>